<dbReference type="AlphaFoldDB" id="A0A0N8KKJ6"/>
<reference evidence="2 3" key="1">
    <citation type="submission" date="2015-09" db="EMBL/GenBank/DDBJ databases">
        <title>Identification and resolution of microdiversity through metagenomic sequencing of parallel consortia.</title>
        <authorList>
            <person name="Nelson W.C."/>
            <person name="Romine M.F."/>
            <person name="Lindemann S.R."/>
        </authorList>
    </citation>
    <scope>NUCLEOTIDE SEQUENCE [LARGE SCALE GENOMIC DNA]</scope>
    <source>
        <strain evidence="2">HL-55</strain>
    </source>
</reference>
<organism evidence="2 3">
    <name type="scientific">Marinobacter excellens HL-55</name>
    <dbReference type="NCBI Taxonomy" id="1305731"/>
    <lineage>
        <taxon>Bacteria</taxon>
        <taxon>Pseudomonadati</taxon>
        <taxon>Pseudomonadota</taxon>
        <taxon>Gammaproteobacteria</taxon>
        <taxon>Pseudomonadales</taxon>
        <taxon>Marinobacteraceae</taxon>
        <taxon>Marinobacter</taxon>
    </lineage>
</organism>
<comment type="caution">
    <text evidence="2">The sequence shown here is derived from an EMBL/GenBank/DDBJ whole genome shotgun (WGS) entry which is preliminary data.</text>
</comment>
<evidence type="ECO:0000313" key="3">
    <source>
        <dbReference type="Proteomes" id="UP000050416"/>
    </source>
</evidence>
<gene>
    <name evidence="2" type="ORF">HLUCCX14_11010</name>
</gene>
<sequence length="98" mass="10511">MFVGDSGEKVEADKSIENAPGFLFDALVLPDGSDAVEDRGGIHQGSRRPSSFQPEQLPARQLTIDAHDDVEDDALLTVSAHDISPENYDAQGASSWSI</sequence>
<proteinExistence type="predicted"/>
<dbReference type="EMBL" id="LJZQ01000016">
    <property type="protein sequence ID" value="KPQ28322.1"/>
    <property type="molecule type" value="Genomic_DNA"/>
</dbReference>
<dbReference type="PATRIC" id="fig|1305731.5.peg.655"/>
<evidence type="ECO:0000256" key="1">
    <source>
        <dbReference type="SAM" id="MobiDB-lite"/>
    </source>
</evidence>
<evidence type="ECO:0000313" key="2">
    <source>
        <dbReference type="EMBL" id="KPQ28322.1"/>
    </source>
</evidence>
<dbReference type="Proteomes" id="UP000050416">
    <property type="component" value="Unassembled WGS sequence"/>
</dbReference>
<protein>
    <submittedName>
        <fullName evidence="2">Uncharacterized protein</fullName>
    </submittedName>
</protein>
<feature type="region of interest" description="Disordered" evidence="1">
    <location>
        <begin position="34"/>
        <end position="56"/>
    </location>
</feature>
<name>A0A0N8KKJ6_9GAMM</name>
<accession>A0A0N8KKJ6</accession>